<sequence length="718" mass="81145">MWDLLSIATGLCGDSHGHRYDHFYFQPHPSVTLAKQPLIGCASGLLSLAVEGVVGAQWVPQEASWKRCQILVEDGLDPRLPDPEERYHTVASEIFHSDHRVTCRSDHWACNASYTGGKGRGPIQQLREVGRVEADEVPSGGSSKCLQLLKHWLRPYQGFSYHVMDMARLVTDHAVPCATMMLCIDYCNTHQVCRGFTCSWHVGACYIAIDYTPAFSKTGHKLVPESTTPLPAKWRTMSSQFHQRSYIKWAWPSQEERDRAGYYQIYFFLHHKGRSSMTLEVVRQIAAHLRLSLDLMQSVHRPDELQCARADIGVFFVTPPQVVAFLDRHCQPYRAVHILRDPLDLLTSAFAYHRSMELPVNDTIPGSQPAVLRRLSVRRGLLVEAYAELGHTLHHMLQVQIQVRERAYCLSLFGEDLVENFDATLQRILKHLVPGLSWRRQITLKAAAAQLDGRRCGSPTLSDTRLQPRGHQSLKARAKKAVGLLKKQTPPMKEILDIRRLLGYDNRVVGPSRSQTRRAGDYGVIDGFSGAIFGTNASLLQARKCWEWNGHYLLFDLGMADRTTKSMRWSTRELLKLFSSKWLTALLNLTLAGELVGICVNFDLNCCEVQASWDFLARFLSDLLDSPQRAALPPPSTARIRSRLCSQPAFEALASLRQSLPTWLAELSLPALQEELLRMGSHPESTLLKTVRTARASSSREFEFNIQDYLGNSSSFWD</sequence>
<reference evidence="1 2" key="1">
    <citation type="submission" date="2024-02" db="EMBL/GenBank/DDBJ databases">
        <authorList>
            <person name="Chen Y."/>
            <person name="Shah S."/>
            <person name="Dougan E. K."/>
            <person name="Thang M."/>
            <person name="Chan C."/>
        </authorList>
    </citation>
    <scope>NUCLEOTIDE SEQUENCE [LARGE SCALE GENOMIC DNA]</scope>
</reference>
<protein>
    <recommendedName>
        <fullName evidence="3">Sulfotransferase</fullName>
    </recommendedName>
</protein>
<dbReference type="InterPro" id="IPR027417">
    <property type="entry name" value="P-loop_NTPase"/>
</dbReference>
<dbReference type="Proteomes" id="UP001642484">
    <property type="component" value="Unassembled WGS sequence"/>
</dbReference>
<evidence type="ECO:0000313" key="1">
    <source>
        <dbReference type="EMBL" id="CAK9079883.1"/>
    </source>
</evidence>
<dbReference type="Gene3D" id="3.40.50.300">
    <property type="entry name" value="P-loop containing nucleotide triphosphate hydrolases"/>
    <property type="match status" value="1"/>
</dbReference>
<accession>A0ABP0PWV7</accession>
<evidence type="ECO:0000313" key="2">
    <source>
        <dbReference type="Proteomes" id="UP001642484"/>
    </source>
</evidence>
<gene>
    <name evidence="1" type="ORF">CCMP2556_LOCUS39275</name>
</gene>
<proteinExistence type="predicted"/>
<dbReference type="EMBL" id="CAXAMN010023695">
    <property type="protein sequence ID" value="CAK9079883.1"/>
    <property type="molecule type" value="Genomic_DNA"/>
</dbReference>
<evidence type="ECO:0008006" key="3">
    <source>
        <dbReference type="Google" id="ProtNLM"/>
    </source>
</evidence>
<dbReference type="SUPFAM" id="SSF52540">
    <property type="entry name" value="P-loop containing nucleoside triphosphate hydrolases"/>
    <property type="match status" value="1"/>
</dbReference>
<organism evidence="1 2">
    <name type="scientific">Durusdinium trenchii</name>
    <dbReference type="NCBI Taxonomy" id="1381693"/>
    <lineage>
        <taxon>Eukaryota</taxon>
        <taxon>Sar</taxon>
        <taxon>Alveolata</taxon>
        <taxon>Dinophyceae</taxon>
        <taxon>Suessiales</taxon>
        <taxon>Symbiodiniaceae</taxon>
        <taxon>Durusdinium</taxon>
    </lineage>
</organism>
<keyword evidence="2" id="KW-1185">Reference proteome</keyword>
<comment type="caution">
    <text evidence="1">The sequence shown here is derived from an EMBL/GenBank/DDBJ whole genome shotgun (WGS) entry which is preliminary data.</text>
</comment>
<name>A0ABP0PWV7_9DINO</name>